<evidence type="ECO:0000313" key="4">
    <source>
        <dbReference type="Proteomes" id="UP000033038"/>
    </source>
</evidence>
<sequence>MKIAQICPRYSPDIGGVETHVKEISERLVKAGHDVEVITTDPTGKLRKREIINGVRVLRFRSFAPGNAYYFAPQIYTYLKKHDYDIIHAHSYHAFPAFFASLSRHNGKFVFTPHYHRHGHTAFRDLLHKPYRLFGKMIFSRADSVICVSEYEKKLVESDFEVAAKTVKIPNGINLKEFEDLRQPGKSLNGNSEREKLLLYVGRLEEYKGVQYIIQSLSELQDFRLRIIGKGPYEAELRDMAESSGVEKRIEWLKDLSRKELLECYTDADIFLMLSSHEAYGITVAEALAAGIPCIVAKGSALEEFVDGRNCIGIESPVSKEKVTGALKNIVRKEKIEKSGIDKNIMDWNEVSAEIEKQYLKGKN</sequence>
<name>A0A0E3QHA8_METBA</name>
<feature type="domain" description="Glycosyl transferase family 1" evidence="1">
    <location>
        <begin position="190"/>
        <end position="335"/>
    </location>
</feature>
<dbReference type="InterPro" id="IPR001296">
    <property type="entry name" value="Glyco_trans_1"/>
</dbReference>
<organism evidence="3 4">
    <name type="scientific">Methanosarcina barkeri str. Wiesmoor</name>
    <dbReference type="NCBI Taxonomy" id="1434109"/>
    <lineage>
        <taxon>Archaea</taxon>
        <taxon>Methanobacteriati</taxon>
        <taxon>Methanobacteriota</taxon>
        <taxon>Stenosarchaea group</taxon>
        <taxon>Methanomicrobia</taxon>
        <taxon>Methanosarcinales</taxon>
        <taxon>Methanosarcinaceae</taxon>
        <taxon>Methanosarcina</taxon>
    </lineage>
</organism>
<protein>
    <submittedName>
        <fullName evidence="3">Glycosyl transferase, group 1</fullName>
    </submittedName>
</protein>
<dbReference type="GeneID" id="24822186"/>
<evidence type="ECO:0000259" key="1">
    <source>
        <dbReference type="Pfam" id="PF00534"/>
    </source>
</evidence>
<dbReference type="SUPFAM" id="SSF53756">
    <property type="entry name" value="UDP-Glycosyltransferase/glycogen phosphorylase"/>
    <property type="match status" value="1"/>
</dbReference>
<dbReference type="EMBL" id="CP009526">
    <property type="protein sequence ID" value="AKB50008.1"/>
    <property type="molecule type" value="Genomic_DNA"/>
</dbReference>
<dbReference type="CDD" id="cd03801">
    <property type="entry name" value="GT4_PimA-like"/>
    <property type="match status" value="1"/>
</dbReference>
<dbReference type="Pfam" id="PF13439">
    <property type="entry name" value="Glyco_transf_4"/>
    <property type="match status" value="1"/>
</dbReference>
<proteinExistence type="predicted"/>
<dbReference type="GO" id="GO:0016757">
    <property type="term" value="F:glycosyltransferase activity"/>
    <property type="evidence" value="ECO:0007669"/>
    <property type="project" value="InterPro"/>
</dbReference>
<dbReference type="InterPro" id="IPR028098">
    <property type="entry name" value="Glyco_trans_4-like_N"/>
</dbReference>
<reference evidence="3 4" key="1">
    <citation type="submission" date="2014-07" db="EMBL/GenBank/DDBJ databases">
        <title>Methanogenic archaea and the global carbon cycle.</title>
        <authorList>
            <person name="Henriksen J.R."/>
            <person name="Luke J."/>
            <person name="Reinhart S."/>
            <person name="Benedict M.N."/>
            <person name="Youngblut N.D."/>
            <person name="Metcalf M.E."/>
            <person name="Whitaker R.J."/>
            <person name="Metcalf W.W."/>
        </authorList>
    </citation>
    <scope>NUCLEOTIDE SEQUENCE [LARGE SCALE GENOMIC DNA]</scope>
    <source>
        <strain evidence="3 4">Wiesmoor</strain>
    </source>
</reference>
<feature type="domain" description="Glycosyltransferase subfamily 4-like N-terminal" evidence="2">
    <location>
        <begin position="14"/>
        <end position="176"/>
    </location>
</feature>
<dbReference type="Proteomes" id="UP000033038">
    <property type="component" value="Chromosome"/>
</dbReference>
<gene>
    <name evidence="3" type="ORF">MSBRW_0755</name>
</gene>
<accession>A0A0E3QHA8</accession>
<dbReference type="AlphaFoldDB" id="A0A0E3QHA8"/>
<keyword evidence="3" id="KW-0808">Transferase</keyword>
<dbReference type="Pfam" id="PF00534">
    <property type="entry name" value="Glycos_transf_1"/>
    <property type="match status" value="1"/>
</dbReference>
<dbReference type="PANTHER" id="PTHR45871:SF1">
    <property type="entry name" value="PHOSPHATIDYLINOSITOL N-ACETYLGLUCOSAMINYLTRANSFERASE SUBUNIT A"/>
    <property type="match status" value="1"/>
</dbReference>
<dbReference type="PANTHER" id="PTHR45871">
    <property type="entry name" value="N-ACETYLGLUCOSAMINYL-PHOSPHATIDYLINOSITOL BIOSYNTHETIC PROTEIN"/>
    <property type="match status" value="1"/>
</dbReference>
<dbReference type="PATRIC" id="fig|1434109.4.peg.926"/>
<dbReference type="Gene3D" id="3.40.50.2000">
    <property type="entry name" value="Glycogen Phosphorylase B"/>
    <property type="match status" value="2"/>
</dbReference>
<evidence type="ECO:0000259" key="2">
    <source>
        <dbReference type="Pfam" id="PF13439"/>
    </source>
</evidence>
<evidence type="ECO:0000313" key="3">
    <source>
        <dbReference type="EMBL" id="AKB50008.1"/>
    </source>
</evidence>
<dbReference type="HOGENOM" id="CLU_009583_2_1_2"/>
<dbReference type="RefSeq" id="WP_011305279.1">
    <property type="nucleotide sequence ID" value="NZ_CP009526.1"/>
</dbReference>
<dbReference type="KEGG" id="mbw:MSBRW_0755"/>